<reference evidence="1 2" key="1">
    <citation type="journal article" date="2016" name="Genome Announc.">
        <title>Draft Whole-Genome Sequence of Trichoderma gamsii T6085, a Promising Biocontrol Agent of Fusarium Head Blight on Wheat.</title>
        <authorList>
            <person name="Baroncelli R."/>
            <person name="Zapparata A."/>
            <person name="Piaggeschi G."/>
            <person name="Sarrocco S."/>
            <person name="Vannacci G."/>
        </authorList>
    </citation>
    <scope>NUCLEOTIDE SEQUENCE [LARGE SCALE GENOMIC DNA]</scope>
    <source>
        <strain evidence="1 2">T6085</strain>
    </source>
</reference>
<dbReference type="AlphaFoldDB" id="A0A2P5A2Q4"/>
<evidence type="ECO:0000313" key="1">
    <source>
        <dbReference type="EMBL" id="PON30828.1"/>
    </source>
</evidence>
<dbReference type="GeneID" id="36347255"/>
<accession>A0A2P5A2Q4</accession>
<evidence type="ECO:0000313" key="2">
    <source>
        <dbReference type="Proteomes" id="UP000054821"/>
    </source>
</evidence>
<dbReference type="EMBL" id="JPDN02000001">
    <property type="protein sequence ID" value="PON30828.1"/>
    <property type="molecule type" value="Genomic_DNA"/>
</dbReference>
<organism evidence="1 2">
    <name type="scientific">Trichoderma gamsii</name>
    <dbReference type="NCBI Taxonomy" id="398673"/>
    <lineage>
        <taxon>Eukaryota</taxon>
        <taxon>Fungi</taxon>
        <taxon>Dikarya</taxon>
        <taxon>Ascomycota</taxon>
        <taxon>Pezizomycotina</taxon>
        <taxon>Sordariomycetes</taxon>
        <taxon>Hypocreomycetidae</taxon>
        <taxon>Hypocreales</taxon>
        <taxon>Hypocreaceae</taxon>
        <taxon>Trichoderma</taxon>
    </lineage>
</organism>
<dbReference type="Proteomes" id="UP000054821">
    <property type="component" value="Unassembled WGS sequence"/>
</dbReference>
<comment type="caution">
    <text evidence="1">The sequence shown here is derived from an EMBL/GenBank/DDBJ whole genome shotgun (WGS) entry which is preliminary data.</text>
</comment>
<keyword evidence="2" id="KW-1185">Reference proteome</keyword>
<protein>
    <submittedName>
        <fullName evidence="1">Uncharacterized protein</fullName>
    </submittedName>
</protein>
<gene>
    <name evidence="1" type="ORF">TGAM01_v200248</name>
</gene>
<sequence>MLCRMPPLFFLPMGIKDNGLAGCGNPRSGTLIPNSHKVGLPITIVPSSACLGLEWGFSRSVHKITNRSSVSEMTSLSAAPLRFYFSLALPTCVIHAALTTAASF</sequence>
<dbReference type="RefSeq" id="XP_024406733.1">
    <property type="nucleotide sequence ID" value="XM_024548518.1"/>
</dbReference>
<name>A0A2P5A2Q4_9HYPO</name>
<proteinExistence type="predicted"/>